<keyword evidence="1" id="KW-0880">Kelch repeat</keyword>
<organism evidence="5">
    <name type="scientific">Ananas comosus var. bracteatus</name>
    <name type="common">red pineapple</name>
    <dbReference type="NCBI Taxonomy" id="296719"/>
    <lineage>
        <taxon>Eukaryota</taxon>
        <taxon>Viridiplantae</taxon>
        <taxon>Streptophyta</taxon>
        <taxon>Embryophyta</taxon>
        <taxon>Tracheophyta</taxon>
        <taxon>Spermatophyta</taxon>
        <taxon>Magnoliopsida</taxon>
        <taxon>Liliopsida</taxon>
        <taxon>Poales</taxon>
        <taxon>Bromeliaceae</taxon>
        <taxon>Bromelioideae</taxon>
        <taxon>Ananas</taxon>
    </lineage>
</organism>
<reference evidence="5" key="1">
    <citation type="submission" date="2020-07" db="EMBL/GenBank/DDBJ databases">
        <authorList>
            <person name="Lin J."/>
        </authorList>
    </citation>
    <scope>NUCLEOTIDE SEQUENCE</scope>
</reference>
<evidence type="ECO:0000256" key="4">
    <source>
        <dbReference type="SAM" id="Phobius"/>
    </source>
</evidence>
<evidence type="ECO:0000256" key="1">
    <source>
        <dbReference type="ARBA" id="ARBA00022441"/>
    </source>
</evidence>
<feature type="compositionally biased region" description="Low complexity" evidence="3">
    <location>
        <begin position="133"/>
        <end position="143"/>
    </location>
</feature>
<evidence type="ECO:0000313" key="5">
    <source>
        <dbReference type="EMBL" id="CAD1826416.1"/>
    </source>
</evidence>
<evidence type="ECO:0000256" key="2">
    <source>
        <dbReference type="ARBA" id="ARBA00022737"/>
    </source>
</evidence>
<keyword evidence="4" id="KW-0472">Membrane</keyword>
<dbReference type="InterPro" id="IPR015915">
    <property type="entry name" value="Kelch-typ_b-propeller"/>
</dbReference>
<dbReference type="Pfam" id="PF01344">
    <property type="entry name" value="Kelch_1"/>
    <property type="match status" value="2"/>
</dbReference>
<feature type="compositionally biased region" description="Basic and acidic residues" evidence="3">
    <location>
        <begin position="144"/>
        <end position="153"/>
    </location>
</feature>
<dbReference type="AlphaFoldDB" id="A0A6V7P6Y7"/>
<evidence type="ECO:0008006" key="6">
    <source>
        <dbReference type="Google" id="ProtNLM"/>
    </source>
</evidence>
<gene>
    <name evidence="5" type="ORF">CB5_LOCUS9627</name>
</gene>
<feature type="compositionally biased region" description="Basic and acidic residues" evidence="3">
    <location>
        <begin position="106"/>
        <end position="115"/>
    </location>
</feature>
<keyword evidence="2" id="KW-0677">Repeat</keyword>
<dbReference type="EMBL" id="LR862145">
    <property type="protein sequence ID" value="CAD1826416.1"/>
    <property type="molecule type" value="Genomic_DNA"/>
</dbReference>
<proteinExistence type="predicted"/>
<protein>
    <recommendedName>
        <fullName evidence="6">F-box/kelch-repeat protein</fullName>
    </recommendedName>
</protein>
<keyword evidence="4" id="KW-1133">Transmembrane helix</keyword>
<dbReference type="PANTHER" id="PTHR46122:SF2">
    <property type="entry name" value="F-BOX_KELCH-REPEAT PROTEIN SKIP11"/>
    <property type="match status" value="1"/>
</dbReference>
<keyword evidence="4" id="KW-0812">Transmembrane</keyword>
<dbReference type="PANTHER" id="PTHR46122">
    <property type="entry name" value="GALACTOSE OXIDASE/KELCH REPEAT PROTEIN-RELATED"/>
    <property type="match status" value="1"/>
</dbReference>
<feature type="region of interest" description="Disordered" evidence="3">
    <location>
        <begin position="106"/>
        <end position="154"/>
    </location>
</feature>
<dbReference type="Gene3D" id="2.120.10.80">
    <property type="entry name" value="Kelch-type beta propeller"/>
    <property type="match status" value="1"/>
</dbReference>
<dbReference type="SUPFAM" id="SSF117281">
    <property type="entry name" value="Kelch motif"/>
    <property type="match status" value="1"/>
</dbReference>
<name>A0A6V7P6Y7_ANACO</name>
<dbReference type="InterPro" id="IPR052439">
    <property type="entry name" value="F-box/Kelch-repeat"/>
</dbReference>
<dbReference type="InterPro" id="IPR006652">
    <property type="entry name" value="Kelch_1"/>
</dbReference>
<dbReference type="SMART" id="SM00612">
    <property type="entry name" value="Kelch"/>
    <property type="match status" value="2"/>
</dbReference>
<accession>A0A6V7P6Y7</accession>
<sequence>MYWRITRVAWLLATAVCESRVELSLASIQSLWNLIALASGSEWGVCVLLLLLLLLSFRSRFRFDGMLEGQTYLISRALPSSCEHESKWFYMTCHLFEITSIKRPLGAEREPKEQGESNNAKRHKLPESPPLPALQEPLLPSDRSNSDHGHGGDGSDCSSFINQIGRDNSISCLARCSRSDYGALACVSKAFRSSSRAAICTGSAAKWISSNTGCSHELLQVYVRVLLAFGERAIVAGGTSDSGSILDSAELYNSETQTWTTLPSMNIARRNCSGVFMDGKFYVIGGIGSNNELLACGEEYDLKEETWTIKPNMSPGLHGPSGAPPLLAVVNNELYAANCAEKTLRKYDKAITLGSLWGDCRRGRIRWTVGGLLFELVAKGF</sequence>
<evidence type="ECO:0000256" key="3">
    <source>
        <dbReference type="SAM" id="MobiDB-lite"/>
    </source>
</evidence>
<dbReference type="GO" id="GO:0005634">
    <property type="term" value="C:nucleus"/>
    <property type="evidence" value="ECO:0007669"/>
    <property type="project" value="UniProtKB-ARBA"/>
</dbReference>
<feature type="transmembrane region" description="Helical" evidence="4">
    <location>
        <begin position="36"/>
        <end position="57"/>
    </location>
</feature>